<dbReference type="GO" id="GO:0005829">
    <property type="term" value="C:cytosol"/>
    <property type="evidence" value="ECO:0007669"/>
    <property type="project" value="TreeGrafter"/>
</dbReference>
<dbReference type="InterPro" id="IPR036688">
    <property type="entry name" value="MoeA_C_domain_IV_sf"/>
</dbReference>
<evidence type="ECO:0000259" key="13">
    <source>
        <dbReference type="SMART" id="SM00852"/>
    </source>
</evidence>
<reference evidence="14 15" key="1">
    <citation type="submission" date="2018-05" db="EMBL/GenBank/DDBJ databases">
        <title>Genomic Encyclopedia of Type Strains, Phase IV (KMG-IV): sequencing the most valuable type-strain genomes for metagenomic binning, comparative biology and taxonomic classification.</title>
        <authorList>
            <person name="Goeker M."/>
        </authorList>
    </citation>
    <scope>NUCLEOTIDE SEQUENCE [LARGE SCALE GENOMIC DNA]</scope>
    <source>
        <strain evidence="14 15">DSM 566</strain>
    </source>
</reference>
<evidence type="ECO:0000256" key="2">
    <source>
        <dbReference type="ARBA" id="ARBA00002901"/>
    </source>
</evidence>
<dbReference type="Gene3D" id="2.40.340.10">
    <property type="entry name" value="MoeA, C-terminal, domain IV"/>
    <property type="match status" value="1"/>
</dbReference>
<comment type="function">
    <text evidence="2 11">Catalyzes the insertion of molybdate into adenylated molybdopterin with the concomitant release of AMP.</text>
</comment>
<dbReference type="Pfam" id="PF03454">
    <property type="entry name" value="MoeA_C"/>
    <property type="match status" value="1"/>
</dbReference>
<dbReference type="SUPFAM" id="SSF63867">
    <property type="entry name" value="MoeA C-terminal domain-like"/>
    <property type="match status" value="1"/>
</dbReference>
<dbReference type="FunFam" id="3.40.980.10:FF:000004">
    <property type="entry name" value="Molybdopterin molybdenumtransferase"/>
    <property type="match status" value="1"/>
</dbReference>
<dbReference type="Pfam" id="PF00994">
    <property type="entry name" value="MoCF_biosynth"/>
    <property type="match status" value="1"/>
</dbReference>
<dbReference type="GO" id="GO:0061599">
    <property type="term" value="F:molybdopterin molybdotransferase activity"/>
    <property type="evidence" value="ECO:0007669"/>
    <property type="project" value="UniProtKB-UniRule"/>
</dbReference>
<comment type="pathway">
    <text evidence="3 11">Cofactor biosynthesis; molybdopterin biosynthesis.</text>
</comment>
<evidence type="ECO:0000256" key="8">
    <source>
        <dbReference type="ARBA" id="ARBA00022842"/>
    </source>
</evidence>
<comment type="catalytic activity">
    <reaction evidence="10">
        <text>adenylyl-molybdopterin + molybdate = Mo-molybdopterin + AMP + H(+)</text>
        <dbReference type="Rhea" id="RHEA:35047"/>
        <dbReference type="ChEBI" id="CHEBI:15378"/>
        <dbReference type="ChEBI" id="CHEBI:36264"/>
        <dbReference type="ChEBI" id="CHEBI:62727"/>
        <dbReference type="ChEBI" id="CHEBI:71302"/>
        <dbReference type="ChEBI" id="CHEBI:456215"/>
        <dbReference type="EC" id="2.10.1.1"/>
    </reaction>
</comment>
<evidence type="ECO:0000256" key="9">
    <source>
        <dbReference type="ARBA" id="ARBA00023150"/>
    </source>
</evidence>
<keyword evidence="8 11" id="KW-0460">Magnesium</keyword>
<dbReference type="CDD" id="cd00887">
    <property type="entry name" value="MoeA"/>
    <property type="match status" value="1"/>
</dbReference>
<comment type="cofactor">
    <cofactor evidence="1 11">
        <name>Mg(2+)</name>
        <dbReference type="ChEBI" id="CHEBI:18420"/>
    </cofactor>
</comment>
<feature type="compositionally biased region" description="Pro residues" evidence="12">
    <location>
        <begin position="10"/>
        <end position="22"/>
    </location>
</feature>
<comment type="caution">
    <text evidence="14">The sequence shown here is derived from an EMBL/GenBank/DDBJ whole genome shotgun (WGS) entry which is preliminary data.</text>
</comment>
<evidence type="ECO:0000256" key="11">
    <source>
        <dbReference type="RuleBase" id="RU365090"/>
    </source>
</evidence>
<dbReference type="InterPro" id="IPR005111">
    <property type="entry name" value="MoeA_C_domain_IV"/>
</dbReference>
<dbReference type="PANTHER" id="PTHR10192:SF5">
    <property type="entry name" value="GEPHYRIN"/>
    <property type="match status" value="1"/>
</dbReference>
<dbReference type="SUPFAM" id="SSF53218">
    <property type="entry name" value="Molybdenum cofactor biosynthesis proteins"/>
    <property type="match status" value="1"/>
</dbReference>
<dbReference type="PROSITE" id="PS01079">
    <property type="entry name" value="MOCF_BIOSYNTHESIS_2"/>
    <property type="match status" value="1"/>
</dbReference>
<dbReference type="Gene3D" id="2.170.190.11">
    <property type="entry name" value="Molybdopterin biosynthesis moea protein, domain 3"/>
    <property type="match status" value="1"/>
</dbReference>
<comment type="similarity">
    <text evidence="4 11">Belongs to the MoeA family.</text>
</comment>
<evidence type="ECO:0000256" key="5">
    <source>
        <dbReference type="ARBA" id="ARBA00022505"/>
    </source>
</evidence>
<dbReference type="UniPathway" id="UPA00344"/>
<keyword evidence="15" id="KW-1185">Reference proteome</keyword>
<dbReference type="InterPro" id="IPR008284">
    <property type="entry name" value="MoCF_biosynth_CS"/>
</dbReference>
<keyword evidence="7 11" id="KW-0479">Metal-binding</keyword>
<organism evidence="14 15">
    <name type="scientific">Sphaerotilus hippei</name>
    <dbReference type="NCBI Taxonomy" id="744406"/>
    <lineage>
        <taxon>Bacteria</taxon>
        <taxon>Pseudomonadati</taxon>
        <taxon>Pseudomonadota</taxon>
        <taxon>Betaproteobacteria</taxon>
        <taxon>Burkholderiales</taxon>
        <taxon>Sphaerotilaceae</taxon>
        <taxon>Sphaerotilus</taxon>
    </lineage>
</organism>
<dbReference type="InterPro" id="IPR001453">
    <property type="entry name" value="MoaB/Mog_dom"/>
</dbReference>
<evidence type="ECO:0000256" key="10">
    <source>
        <dbReference type="ARBA" id="ARBA00047317"/>
    </source>
</evidence>
<evidence type="ECO:0000256" key="7">
    <source>
        <dbReference type="ARBA" id="ARBA00022723"/>
    </source>
</evidence>
<keyword evidence="9 11" id="KW-0501">Molybdenum cofactor biosynthesis</keyword>
<protein>
    <recommendedName>
        <fullName evidence="11">Molybdopterin molybdenumtransferase</fullName>
        <ecNumber evidence="11">2.10.1.1</ecNumber>
    </recommendedName>
</protein>
<dbReference type="Pfam" id="PF03453">
    <property type="entry name" value="MoeA_N"/>
    <property type="match status" value="1"/>
</dbReference>
<dbReference type="GO" id="GO:0006777">
    <property type="term" value="P:Mo-molybdopterin cofactor biosynthetic process"/>
    <property type="evidence" value="ECO:0007669"/>
    <property type="project" value="UniProtKB-UniRule"/>
</dbReference>
<dbReference type="InterPro" id="IPR038987">
    <property type="entry name" value="MoeA-like"/>
</dbReference>
<evidence type="ECO:0000256" key="12">
    <source>
        <dbReference type="SAM" id="MobiDB-lite"/>
    </source>
</evidence>
<dbReference type="Gene3D" id="3.40.980.10">
    <property type="entry name" value="MoaB/Mog-like domain"/>
    <property type="match status" value="1"/>
</dbReference>
<keyword evidence="6 11" id="KW-0808">Transferase</keyword>
<gene>
    <name evidence="14" type="ORF">C7444_103300</name>
</gene>
<dbReference type="NCBIfam" id="TIGR00177">
    <property type="entry name" value="molyb_syn"/>
    <property type="match status" value="1"/>
</dbReference>
<accession>A0A318H8J1</accession>
<evidence type="ECO:0000256" key="1">
    <source>
        <dbReference type="ARBA" id="ARBA00001946"/>
    </source>
</evidence>
<dbReference type="AlphaFoldDB" id="A0A318H8J1"/>
<dbReference type="NCBIfam" id="NF045515">
    <property type="entry name" value="Glp_gephyrin"/>
    <property type="match status" value="1"/>
</dbReference>
<dbReference type="Proteomes" id="UP000247811">
    <property type="component" value="Unassembled WGS sequence"/>
</dbReference>
<dbReference type="SUPFAM" id="SSF63882">
    <property type="entry name" value="MoeA N-terminal region -like"/>
    <property type="match status" value="1"/>
</dbReference>
<dbReference type="Gene3D" id="3.90.105.10">
    <property type="entry name" value="Molybdopterin biosynthesis moea protein, domain 2"/>
    <property type="match status" value="1"/>
</dbReference>
<feature type="region of interest" description="Disordered" evidence="12">
    <location>
        <begin position="1"/>
        <end position="28"/>
    </location>
</feature>
<evidence type="ECO:0000313" key="14">
    <source>
        <dbReference type="EMBL" id="PXW98202.1"/>
    </source>
</evidence>
<feature type="domain" description="MoaB/Mog" evidence="13">
    <location>
        <begin position="215"/>
        <end position="365"/>
    </location>
</feature>
<evidence type="ECO:0000256" key="4">
    <source>
        <dbReference type="ARBA" id="ARBA00010763"/>
    </source>
</evidence>
<dbReference type="PANTHER" id="PTHR10192">
    <property type="entry name" value="MOLYBDOPTERIN BIOSYNTHESIS PROTEIN"/>
    <property type="match status" value="1"/>
</dbReference>
<evidence type="ECO:0000313" key="15">
    <source>
        <dbReference type="Proteomes" id="UP000247811"/>
    </source>
</evidence>
<dbReference type="EC" id="2.10.1.1" evidence="11"/>
<dbReference type="InterPro" id="IPR036425">
    <property type="entry name" value="MoaB/Mog-like_dom_sf"/>
</dbReference>
<proteinExistence type="inferred from homology"/>
<dbReference type="GO" id="GO:0046872">
    <property type="term" value="F:metal ion binding"/>
    <property type="evidence" value="ECO:0007669"/>
    <property type="project" value="UniProtKB-UniRule"/>
</dbReference>
<dbReference type="InterPro" id="IPR005110">
    <property type="entry name" value="MoeA_linker/N"/>
</dbReference>
<dbReference type="EMBL" id="QJJS01000003">
    <property type="protein sequence ID" value="PXW98202.1"/>
    <property type="molecule type" value="Genomic_DNA"/>
</dbReference>
<dbReference type="SMART" id="SM00852">
    <property type="entry name" value="MoCF_biosynth"/>
    <property type="match status" value="1"/>
</dbReference>
<sequence>MPSDMNTSPPMNPTPAMPPEPAVPTRAPMRPFDEALQQLLAAAGSPRGRPAESVSTFDALGRVLAAEVVSQVDVPPADNSAMDGIAVVAPEGLAAGTVLPVRQRIAAGQVGRALAPGEAARLFTGAHLPAGADAVVMQEECEFLADPAGTDAAGLGAVRLRAEVRPGQWVRRRGEDVAAGAVVLPAGHRLDAASLGLAASVGAAQLQVARRVRVALFSTGDELLMPGEPLRPGAIYNSNRYTLRGLLQGLGCEVQDLGIVPDRLDATRAALREAARHSDLILTSGGVSVGDEDHVKPAVRAEGRLDLWQIAMKPGKPLAFGAVRRAPGEGEGEGGEGEAWFLGLPGNPVASCVTFLLLVRPFILRMQGATALAPRRFLLPAAFRREVGDRRRDFVRARLDADGRLVLHDNQGSGVLTSMAWADGLVDLAPGQTVEPGDLLPFLPLSELT</sequence>
<evidence type="ECO:0000256" key="3">
    <source>
        <dbReference type="ARBA" id="ARBA00005046"/>
    </source>
</evidence>
<name>A0A318H8J1_9BURK</name>
<keyword evidence="5 11" id="KW-0500">Molybdenum</keyword>
<dbReference type="InterPro" id="IPR036135">
    <property type="entry name" value="MoeA_linker/N_sf"/>
</dbReference>
<evidence type="ECO:0000256" key="6">
    <source>
        <dbReference type="ARBA" id="ARBA00022679"/>
    </source>
</evidence>